<name>A0A1V2DPE3_9GAMM</name>
<proteinExistence type="predicted"/>
<dbReference type="Proteomes" id="UP000189339">
    <property type="component" value="Unassembled WGS sequence"/>
</dbReference>
<dbReference type="STRING" id="135739.BTO32_15030"/>
<accession>A0A1V2DPE3</accession>
<comment type="caution">
    <text evidence="1">The sequence shown here is derived from an EMBL/GenBank/DDBJ whole genome shotgun (WGS) entry which is preliminary data.</text>
</comment>
<protein>
    <submittedName>
        <fullName evidence="1">Uncharacterized protein</fullName>
    </submittedName>
</protein>
<reference evidence="1 2" key="1">
    <citation type="submission" date="2016-12" db="EMBL/GenBank/DDBJ databases">
        <title>Marinobacter lutaoensis whole genome sequencing.</title>
        <authorList>
            <person name="Verma A."/>
            <person name="Krishnamurthi S."/>
        </authorList>
    </citation>
    <scope>NUCLEOTIDE SEQUENCE [LARGE SCALE GENOMIC DNA]</scope>
    <source>
        <strain evidence="1 2">T5054</strain>
    </source>
</reference>
<dbReference type="RefSeq" id="WP_076725468.1">
    <property type="nucleotide sequence ID" value="NZ_MSCW01000009.1"/>
</dbReference>
<gene>
    <name evidence="1" type="ORF">BTO32_15030</name>
</gene>
<evidence type="ECO:0000313" key="2">
    <source>
        <dbReference type="Proteomes" id="UP000189339"/>
    </source>
</evidence>
<dbReference type="EMBL" id="MSCW01000009">
    <property type="protein sequence ID" value="ONF42523.1"/>
    <property type="molecule type" value="Genomic_DNA"/>
</dbReference>
<evidence type="ECO:0000313" key="1">
    <source>
        <dbReference type="EMBL" id="ONF42523.1"/>
    </source>
</evidence>
<dbReference type="AlphaFoldDB" id="A0A1V2DPE3"/>
<organism evidence="1 2">
    <name type="scientific">Marinobacter lutaoensis</name>
    <dbReference type="NCBI Taxonomy" id="135739"/>
    <lineage>
        <taxon>Bacteria</taxon>
        <taxon>Pseudomonadati</taxon>
        <taxon>Pseudomonadota</taxon>
        <taxon>Gammaproteobacteria</taxon>
        <taxon>Pseudomonadales</taxon>
        <taxon>Marinobacteraceae</taxon>
        <taxon>Marinobacter</taxon>
    </lineage>
</organism>
<sequence length="487" mass="54867">MFVTPSDQMPARSGQEHPGLPFAGVANAAYPSLTCQAQGHPLLPVLRVPEFGSHTQNEYTLAKAFSTTKLKGQPDRSTLFEHINVLAKTGHLTADQARYLAEHKEQDAVLWNAVGSLSKDCFTDSERHISSSVDTLVRTTFPLQKIVRFAVEWKRAYPASIKDATIRNLNRAVIGTEHKGNAQPPQKKFDKLRNATAAVLWDVTTFLNNRMKKQVGWIELGFDLHKTTDNHPIALSFGGVSGFVYNIDLAQCQEEIWQTTNLALQLITTIACPGMTSADALEYHECLLDEVCEELAEIEQALEAAGVDVDDDDSVDAFLDRIETWVITTSEELQYYRERARRLNQEKKRWQLPPTTQHNLDSLHQLLQQLPAPANEQETKLIEWCRQAYQTLRDIPTFWTECIDASHQPCASYEFDANLLIMLKDDQETLEVADSIHRSMMEGGEEVRMEFDYATPPAQLVRLADTINVGWRLLDALDEAVNAGKDT</sequence>
<keyword evidence="2" id="KW-1185">Reference proteome</keyword>